<evidence type="ECO:0000313" key="2">
    <source>
        <dbReference type="Proteomes" id="UP000298663"/>
    </source>
</evidence>
<keyword evidence="2" id="KW-1185">Reference proteome</keyword>
<evidence type="ECO:0000313" key="1">
    <source>
        <dbReference type="EMBL" id="TKR72651.1"/>
    </source>
</evidence>
<accession>A0A4U5MSG7</accession>
<organism evidence="1 2">
    <name type="scientific">Steinernema carpocapsae</name>
    <name type="common">Entomopathogenic nematode</name>
    <dbReference type="NCBI Taxonomy" id="34508"/>
    <lineage>
        <taxon>Eukaryota</taxon>
        <taxon>Metazoa</taxon>
        <taxon>Ecdysozoa</taxon>
        <taxon>Nematoda</taxon>
        <taxon>Chromadorea</taxon>
        <taxon>Rhabditida</taxon>
        <taxon>Tylenchina</taxon>
        <taxon>Panagrolaimomorpha</taxon>
        <taxon>Strongyloidoidea</taxon>
        <taxon>Steinernematidae</taxon>
        <taxon>Steinernema</taxon>
    </lineage>
</organism>
<protein>
    <submittedName>
        <fullName evidence="1">Uncharacterized protein</fullName>
    </submittedName>
</protein>
<dbReference type="Proteomes" id="UP000298663">
    <property type="component" value="Unassembled WGS sequence"/>
</dbReference>
<proteinExistence type="predicted"/>
<sequence>MNLISSHDKITDRFYHNSCLITSNDLVEDQWYDKDFDKCQDDLANEYRNLGGTPNPKLIEDIEQCCKAWVYGEEKTEMSEQSRRLFEYFKESGVLRRALCECYMRYHHGHVEDVCFKGNPAALIEVCTQNHSIDFPPHFILISEESSRKRVADLIERHFSAILKNHSNLVNQFPYNHQGKPEFDSKRRMIEWEYVAEPKASFDSKRLILLFSMHVLRFRFEGLDRSDCHFTFLKLDELGPEEDIVENIIPLGITLKARDPFNCFIAYAKQKSLSLRYASRYRNAIGIDRSGLQEHLFRFEISQFVRNYADQREFQLCSSGFPCDLREPHDNETEDVFLWFNDDSDLVDTNDGEIVKQDMKACALSVVNKKLTNDYFWTWDRTINASKSFYSSKVEFIARGTSIPKCKKFKCRLFTRNKQKCYSFDQRCDQCKGYPDGFPKELKIQIEGKSTRCYVAVFKGDFGESDKIEERTDFSCWTEEGWYLEQEAQIPIVWS</sequence>
<gene>
    <name evidence="1" type="ORF">L596_020066</name>
</gene>
<comment type="caution">
    <text evidence="1">The sequence shown here is derived from an EMBL/GenBank/DDBJ whole genome shotgun (WGS) entry which is preliminary data.</text>
</comment>
<dbReference type="EMBL" id="AZBU02000006">
    <property type="protein sequence ID" value="TKR72651.1"/>
    <property type="molecule type" value="Genomic_DNA"/>
</dbReference>
<reference evidence="1 2" key="1">
    <citation type="journal article" date="2015" name="Genome Biol.">
        <title>Comparative genomics of Steinernema reveals deeply conserved gene regulatory networks.</title>
        <authorList>
            <person name="Dillman A.R."/>
            <person name="Macchietto M."/>
            <person name="Porter C.F."/>
            <person name="Rogers A."/>
            <person name="Williams B."/>
            <person name="Antoshechkin I."/>
            <person name="Lee M.M."/>
            <person name="Goodwin Z."/>
            <person name="Lu X."/>
            <person name="Lewis E.E."/>
            <person name="Goodrich-Blair H."/>
            <person name="Stock S.P."/>
            <person name="Adams B.J."/>
            <person name="Sternberg P.W."/>
            <person name="Mortazavi A."/>
        </authorList>
    </citation>
    <scope>NUCLEOTIDE SEQUENCE [LARGE SCALE GENOMIC DNA]</scope>
    <source>
        <strain evidence="1 2">ALL</strain>
    </source>
</reference>
<reference evidence="1 2" key="2">
    <citation type="journal article" date="2019" name="G3 (Bethesda)">
        <title>Hybrid Assembly of the Genome of the Entomopathogenic Nematode Steinernema carpocapsae Identifies the X-Chromosome.</title>
        <authorList>
            <person name="Serra L."/>
            <person name="Macchietto M."/>
            <person name="Macias-Munoz A."/>
            <person name="McGill C.J."/>
            <person name="Rodriguez I.M."/>
            <person name="Rodriguez B."/>
            <person name="Murad R."/>
            <person name="Mortazavi A."/>
        </authorList>
    </citation>
    <scope>NUCLEOTIDE SEQUENCE [LARGE SCALE GENOMIC DNA]</scope>
    <source>
        <strain evidence="1 2">ALL</strain>
    </source>
</reference>
<dbReference type="AlphaFoldDB" id="A0A4U5MSG7"/>
<name>A0A4U5MSG7_STECR</name>